<reference evidence="3" key="1">
    <citation type="submission" date="2021-02" db="EMBL/GenBank/DDBJ databases">
        <title>Fulvivirga sp. S481 isolated from sea water.</title>
        <authorList>
            <person name="Bae S.S."/>
            <person name="Baek K."/>
        </authorList>
    </citation>
    <scope>NUCLEOTIDE SEQUENCE</scope>
    <source>
        <strain evidence="3">S481</strain>
    </source>
</reference>
<keyword evidence="4" id="KW-1185">Reference proteome</keyword>
<evidence type="ECO:0000256" key="1">
    <source>
        <dbReference type="SAM" id="Phobius"/>
    </source>
</evidence>
<keyword evidence="1" id="KW-1133">Transmembrane helix</keyword>
<feature type="transmembrane region" description="Helical" evidence="1">
    <location>
        <begin position="74"/>
        <end position="93"/>
    </location>
</feature>
<dbReference type="Proteomes" id="UP000662783">
    <property type="component" value="Chromosome"/>
</dbReference>
<dbReference type="EMBL" id="CP070608">
    <property type="protein sequence ID" value="QSE97131.1"/>
    <property type="molecule type" value="Genomic_DNA"/>
</dbReference>
<keyword evidence="1" id="KW-0812">Transmembrane</keyword>
<evidence type="ECO:0000313" key="4">
    <source>
        <dbReference type="Proteomes" id="UP000662783"/>
    </source>
</evidence>
<dbReference type="Pfam" id="PF19762">
    <property type="entry name" value="DUF6249"/>
    <property type="match status" value="1"/>
</dbReference>
<evidence type="ECO:0000259" key="2">
    <source>
        <dbReference type="Pfam" id="PF19762"/>
    </source>
</evidence>
<feature type="domain" description="DUF6249" evidence="2">
    <location>
        <begin position="17"/>
        <end position="119"/>
    </location>
</feature>
<feature type="transmembrane region" description="Helical" evidence="1">
    <location>
        <begin position="16"/>
        <end position="37"/>
    </location>
</feature>
<dbReference type="RefSeq" id="WP_205721644.1">
    <property type="nucleotide sequence ID" value="NZ_CP070608.1"/>
</dbReference>
<keyword evidence="1" id="KW-0472">Membrane</keyword>
<dbReference type="InterPro" id="IPR046216">
    <property type="entry name" value="DUF6249"/>
</dbReference>
<sequence>MGRYNEKRKDMNIYEVLMPIAVLGSMSVGAVLFTKTLTDYFLRKKMVEKGYVNPENDVLLKKHSNANKLSSLKWGLLILSAGIGLVIIDGVSFKDESTLPFGIFAISVSIGFLVYFVLARRMSDEENN</sequence>
<organism evidence="3 4">
    <name type="scientific">Fulvivirga lutea</name>
    <dbReference type="NCBI Taxonomy" id="2810512"/>
    <lineage>
        <taxon>Bacteria</taxon>
        <taxon>Pseudomonadati</taxon>
        <taxon>Bacteroidota</taxon>
        <taxon>Cytophagia</taxon>
        <taxon>Cytophagales</taxon>
        <taxon>Fulvivirgaceae</taxon>
        <taxon>Fulvivirga</taxon>
    </lineage>
</organism>
<gene>
    <name evidence="3" type="ORF">JR347_16290</name>
</gene>
<dbReference type="AlphaFoldDB" id="A0A975A0C9"/>
<accession>A0A975A0C9</accession>
<proteinExistence type="predicted"/>
<protein>
    <recommendedName>
        <fullName evidence="2">DUF6249 domain-containing protein</fullName>
    </recommendedName>
</protein>
<dbReference type="KEGG" id="fuv:JR347_16290"/>
<name>A0A975A0C9_9BACT</name>
<feature type="transmembrane region" description="Helical" evidence="1">
    <location>
        <begin position="99"/>
        <end position="118"/>
    </location>
</feature>
<evidence type="ECO:0000313" key="3">
    <source>
        <dbReference type="EMBL" id="QSE97131.1"/>
    </source>
</evidence>